<dbReference type="PANTHER" id="PTHR46796">
    <property type="entry name" value="HTH-TYPE TRANSCRIPTIONAL ACTIVATOR RHAS-RELATED"/>
    <property type="match status" value="1"/>
</dbReference>
<dbReference type="NCBIfam" id="TIGR00229">
    <property type="entry name" value="sensory_box"/>
    <property type="match status" value="1"/>
</dbReference>
<sequence length="250" mass="27565">MKGAPSFLNDFVGSIDGLLPVDRLFDGVADIVFFIKDAEGRYLAVNDTLVERCGLKSRDELLGRAVDEVFPAPLAGEFASQDSEVLRSGTAIRDRLELHLYPGGASGWCLTYKQPVRAKDGRIVGLCGISRDLDALHGPDDEFGALSTALDQIHRHYDEPLRLPKLAEMAGLSVYQFDQRIRGLFHLTAGQYILKVRLDAACEQLAGSKEPIAQVALACGYSDQSAFSRQFKQAVGISPLEYRRRFSERS</sequence>
<dbReference type="InterPro" id="IPR020449">
    <property type="entry name" value="Tscrpt_reg_AraC-type_HTH"/>
</dbReference>
<dbReference type="PANTHER" id="PTHR46796:SF13">
    <property type="entry name" value="HTH-TYPE TRANSCRIPTIONAL ACTIVATOR RHAS"/>
    <property type="match status" value="1"/>
</dbReference>
<evidence type="ECO:0000256" key="3">
    <source>
        <dbReference type="ARBA" id="ARBA00023163"/>
    </source>
</evidence>
<keyword evidence="1" id="KW-0805">Transcription regulation</keyword>
<dbReference type="RefSeq" id="WP_353568869.1">
    <property type="nucleotide sequence ID" value="NZ_BAABRI010000034.1"/>
</dbReference>
<dbReference type="Gene3D" id="3.30.450.20">
    <property type="entry name" value="PAS domain"/>
    <property type="match status" value="1"/>
</dbReference>
<dbReference type="Gene3D" id="1.10.10.60">
    <property type="entry name" value="Homeodomain-like"/>
    <property type="match status" value="1"/>
</dbReference>
<feature type="domain" description="HTH araC/xylS-type" evidence="4">
    <location>
        <begin position="147"/>
        <end position="245"/>
    </location>
</feature>
<comment type="caution">
    <text evidence="5">The sequence shown here is derived from an EMBL/GenBank/DDBJ whole genome shotgun (WGS) entry which is preliminary data.</text>
</comment>
<dbReference type="Pfam" id="PF12833">
    <property type="entry name" value="HTH_18"/>
    <property type="match status" value="1"/>
</dbReference>
<evidence type="ECO:0000313" key="6">
    <source>
        <dbReference type="Proteomes" id="UP001476282"/>
    </source>
</evidence>
<organism evidence="5 6">
    <name type="scientific">Haloferula sargassicola</name>
    <dbReference type="NCBI Taxonomy" id="490096"/>
    <lineage>
        <taxon>Bacteria</taxon>
        <taxon>Pseudomonadati</taxon>
        <taxon>Verrucomicrobiota</taxon>
        <taxon>Verrucomicrobiia</taxon>
        <taxon>Verrucomicrobiales</taxon>
        <taxon>Verrucomicrobiaceae</taxon>
        <taxon>Haloferula</taxon>
    </lineage>
</organism>
<keyword evidence="3" id="KW-0804">Transcription</keyword>
<gene>
    <name evidence="5" type="primary">rhaR_6</name>
    <name evidence="5" type="ORF">Hsar01_04009</name>
</gene>
<dbReference type="InterPro" id="IPR050204">
    <property type="entry name" value="AraC_XylS_family_regulators"/>
</dbReference>
<dbReference type="InterPro" id="IPR009057">
    <property type="entry name" value="Homeodomain-like_sf"/>
</dbReference>
<name>A0ABP9UTA8_9BACT</name>
<dbReference type="InterPro" id="IPR000014">
    <property type="entry name" value="PAS"/>
</dbReference>
<dbReference type="Proteomes" id="UP001476282">
    <property type="component" value="Unassembled WGS sequence"/>
</dbReference>
<evidence type="ECO:0000256" key="2">
    <source>
        <dbReference type="ARBA" id="ARBA00023125"/>
    </source>
</evidence>
<reference evidence="5 6" key="1">
    <citation type="submission" date="2024-02" db="EMBL/GenBank/DDBJ databases">
        <title>Haloferula sargassicola NBRC 104335.</title>
        <authorList>
            <person name="Ichikawa N."/>
            <person name="Katano-Makiyama Y."/>
            <person name="Hidaka K."/>
        </authorList>
    </citation>
    <scope>NUCLEOTIDE SEQUENCE [LARGE SCALE GENOMIC DNA]</scope>
    <source>
        <strain evidence="5 6">NBRC 104335</strain>
    </source>
</reference>
<dbReference type="InterPro" id="IPR018062">
    <property type="entry name" value="HTH_AraC-typ_CS"/>
</dbReference>
<keyword evidence="2" id="KW-0238">DNA-binding</keyword>
<dbReference type="EMBL" id="BAABRI010000034">
    <property type="protein sequence ID" value="GAA5484763.1"/>
    <property type="molecule type" value="Genomic_DNA"/>
</dbReference>
<dbReference type="PRINTS" id="PR00032">
    <property type="entry name" value="HTHARAC"/>
</dbReference>
<keyword evidence="6" id="KW-1185">Reference proteome</keyword>
<dbReference type="InterPro" id="IPR013656">
    <property type="entry name" value="PAS_4"/>
</dbReference>
<evidence type="ECO:0000313" key="5">
    <source>
        <dbReference type="EMBL" id="GAA5484763.1"/>
    </source>
</evidence>
<protein>
    <submittedName>
        <fullName evidence="5">HTH-type transcriptional activator RhaR</fullName>
    </submittedName>
</protein>
<dbReference type="PROSITE" id="PS01124">
    <property type="entry name" value="HTH_ARAC_FAMILY_2"/>
    <property type="match status" value="1"/>
</dbReference>
<evidence type="ECO:0000256" key="1">
    <source>
        <dbReference type="ARBA" id="ARBA00023015"/>
    </source>
</evidence>
<dbReference type="PROSITE" id="PS00041">
    <property type="entry name" value="HTH_ARAC_FAMILY_1"/>
    <property type="match status" value="1"/>
</dbReference>
<proteinExistence type="predicted"/>
<dbReference type="SUPFAM" id="SSF46689">
    <property type="entry name" value="Homeodomain-like"/>
    <property type="match status" value="2"/>
</dbReference>
<dbReference type="InterPro" id="IPR018060">
    <property type="entry name" value="HTH_AraC"/>
</dbReference>
<dbReference type="CDD" id="cd00130">
    <property type="entry name" value="PAS"/>
    <property type="match status" value="1"/>
</dbReference>
<dbReference type="SUPFAM" id="SSF55785">
    <property type="entry name" value="PYP-like sensor domain (PAS domain)"/>
    <property type="match status" value="1"/>
</dbReference>
<dbReference type="Pfam" id="PF08448">
    <property type="entry name" value="PAS_4"/>
    <property type="match status" value="1"/>
</dbReference>
<dbReference type="SMART" id="SM00342">
    <property type="entry name" value="HTH_ARAC"/>
    <property type="match status" value="1"/>
</dbReference>
<evidence type="ECO:0000259" key="4">
    <source>
        <dbReference type="PROSITE" id="PS01124"/>
    </source>
</evidence>
<accession>A0ABP9UTA8</accession>
<dbReference type="InterPro" id="IPR035965">
    <property type="entry name" value="PAS-like_dom_sf"/>
</dbReference>